<accession>A0A6P0CD43</accession>
<evidence type="ECO:0000313" key="2">
    <source>
        <dbReference type="EMBL" id="NEK24119.1"/>
    </source>
</evidence>
<dbReference type="EMBL" id="JAABNT010000012">
    <property type="protein sequence ID" value="NEK24119.1"/>
    <property type="molecule type" value="Genomic_DNA"/>
</dbReference>
<name>A0A6P0CD43_9RHOB</name>
<dbReference type="Pfam" id="PF02310">
    <property type="entry name" value="B12-binding"/>
    <property type="match status" value="1"/>
</dbReference>
<dbReference type="Proteomes" id="UP000468591">
    <property type="component" value="Unassembled WGS sequence"/>
</dbReference>
<gene>
    <name evidence="2" type="ORF">GV827_17160</name>
</gene>
<comment type="caution">
    <text evidence="2">The sequence shown here is derived from an EMBL/GenBank/DDBJ whole genome shotgun (WGS) entry which is preliminary data.</text>
</comment>
<dbReference type="InterPro" id="IPR006158">
    <property type="entry name" value="Cobalamin-bd"/>
</dbReference>
<evidence type="ECO:0000313" key="3">
    <source>
        <dbReference type="Proteomes" id="UP000468591"/>
    </source>
</evidence>
<sequence length="272" mass="29954">MTSPEDTSGLFVEDLYVRSYDDLNQLQKQLPQDVVASLAREVLEGLARKMAQPQAHSDAIMDLAKALIGPEPKAAATLIEKHYQNGADVNALYLDYLAPAALQLGKWWESDEVPFSSVTTGIGRIYAIMRLFRPRIRPSGKLDKKSAFFASVPDDDHTLGVNIAAELARKAGWHIEVEMDSEHDRLVERIVTSGHRLIGLSAAGKHSVPDLTRLVLALRINLPDALIMISGNVVEAAADSLKLMHLDGAASDYETAMQELDRLWATLQRTSM</sequence>
<dbReference type="RefSeq" id="WP_164355044.1">
    <property type="nucleotide sequence ID" value="NZ_JAABNT010000012.1"/>
</dbReference>
<dbReference type="SUPFAM" id="SSF52242">
    <property type="entry name" value="Cobalamin (vitamin B12)-binding domain"/>
    <property type="match status" value="1"/>
</dbReference>
<feature type="domain" description="B12-binding" evidence="1">
    <location>
        <begin position="144"/>
        <end position="272"/>
    </location>
</feature>
<dbReference type="InterPro" id="IPR036724">
    <property type="entry name" value="Cobalamin-bd_sf"/>
</dbReference>
<organism evidence="2 3">
    <name type="scientific">Sulfitobacter sediminilitoris</name>
    <dbReference type="NCBI Taxonomy" id="2698830"/>
    <lineage>
        <taxon>Bacteria</taxon>
        <taxon>Pseudomonadati</taxon>
        <taxon>Pseudomonadota</taxon>
        <taxon>Alphaproteobacteria</taxon>
        <taxon>Rhodobacterales</taxon>
        <taxon>Roseobacteraceae</taxon>
        <taxon>Sulfitobacter</taxon>
    </lineage>
</organism>
<dbReference type="PROSITE" id="PS51332">
    <property type="entry name" value="B12_BINDING"/>
    <property type="match status" value="1"/>
</dbReference>
<dbReference type="GO" id="GO:0046872">
    <property type="term" value="F:metal ion binding"/>
    <property type="evidence" value="ECO:0007669"/>
    <property type="project" value="InterPro"/>
</dbReference>
<keyword evidence="3" id="KW-1185">Reference proteome</keyword>
<dbReference type="AlphaFoldDB" id="A0A6P0CD43"/>
<dbReference type="Gene3D" id="3.40.50.280">
    <property type="entry name" value="Cobalamin-binding domain"/>
    <property type="match status" value="1"/>
</dbReference>
<evidence type="ECO:0000259" key="1">
    <source>
        <dbReference type="PROSITE" id="PS51332"/>
    </source>
</evidence>
<proteinExistence type="predicted"/>
<dbReference type="GO" id="GO:0031419">
    <property type="term" value="F:cobalamin binding"/>
    <property type="evidence" value="ECO:0007669"/>
    <property type="project" value="InterPro"/>
</dbReference>
<reference evidence="2 3" key="1">
    <citation type="submission" date="2020-01" db="EMBL/GenBank/DDBJ databases">
        <title>Sulfitobacter sediminilitoris sp. nov., isolated from a tidal flat.</title>
        <authorList>
            <person name="Park S."/>
            <person name="Yoon J.-H."/>
        </authorList>
    </citation>
    <scope>NUCLEOTIDE SEQUENCE [LARGE SCALE GENOMIC DNA]</scope>
    <source>
        <strain evidence="2 3">JBTF-M27</strain>
    </source>
</reference>
<protein>
    <recommendedName>
        <fullName evidence="1">B12-binding domain-containing protein</fullName>
    </recommendedName>
</protein>